<keyword evidence="3" id="KW-1185">Reference proteome</keyword>
<dbReference type="EMBL" id="DF847227">
    <property type="protein sequence ID" value="GAT51568.1"/>
    <property type="molecule type" value="Genomic_DNA"/>
</dbReference>
<feature type="region of interest" description="Disordered" evidence="1">
    <location>
        <begin position="71"/>
        <end position="95"/>
    </location>
</feature>
<proteinExistence type="predicted"/>
<evidence type="ECO:0000313" key="3">
    <source>
        <dbReference type="Proteomes" id="UP000815677"/>
    </source>
</evidence>
<dbReference type="Proteomes" id="UP000815677">
    <property type="component" value="Unassembled WGS sequence"/>
</dbReference>
<dbReference type="SUPFAM" id="SSF52047">
    <property type="entry name" value="RNI-like"/>
    <property type="match status" value="1"/>
</dbReference>
<evidence type="ECO:0000313" key="2">
    <source>
        <dbReference type="EMBL" id="GAT51568.1"/>
    </source>
</evidence>
<accession>A0ABQ0LKA9</accession>
<organism evidence="2 3">
    <name type="scientific">Mycena chlorophos</name>
    <name type="common">Agaric fungus</name>
    <name type="synonym">Agaricus chlorophos</name>
    <dbReference type="NCBI Taxonomy" id="658473"/>
    <lineage>
        <taxon>Eukaryota</taxon>
        <taxon>Fungi</taxon>
        <taxon>Dikarya</taxon>
        <taxon>Basidiomycota</taxon>
        <taxon>Agaricomycotina</taxon>
        <taxon>Agaricomycetes</taxon>
        <taxon>Agaricomycetidae</taxon>
        <taxon>Agaricales</taxon>
        <taxon>Marasmiineae</taxon>
        <taxon>Mycenaceae</taxon>
        <taxon>Mycena</taxon>
    </lineage>
</organism>
<name>A0ABQ0LKA9_MYCCL</name>
<reference evidence="2" key="1">
    <citation type="submission" date="2014-09" db="EMBL/GenBank/DDBJ databases">
        <title>Genome sequence of the luminous mushroom Mycena chlorophos for searching fungal bioluminescence genes.</title>
        <authorList>
            <person name="Tanaka Y."/>
            <person name="Kasuga D."/>
            <person name="Oba Y."/>
            <person name="Hase S."/>
            <person name="Sato K."/>
            <person name="Oba Y."/>
            <person name="Sakakibara Y."/>
        </authorList>
    </citation>
    <scope>NUCLEOTIDE SEQUENCE</scope>
</reference>
<gene>
    <name evidence="2" type="ORF">MCHLO_08698</name>
</gene>
<sequence length="496" mass="56102">MPASAVARARLSEVNALILDHKKALHDLKLEKYELQRQLQDATFPVVDLPVEIATEIFRYVLPGSLRMGLESQQPERDDSDWGEEPHQDPITNGSCDYGRTNLAAPLLLMHVCRQWRAIVLEMPALWSTFMVDLSDLHSHGLLAARFEEWTQRAANFPLTVGICGRSYGADPLDIIKLFDALGRHAQQFQHLELHLPLEDWQLLQEWDATPHLTSFVVRVELDSEPSNMQTPFQLKNAPLLRRVKLCSIVPSQLELPWAQITEFTGVHYQLEAAFHSIQHLPNVTRCHFNAFNSAFFLFPTLMAGDRLRHPHIRHMVLIDDEKEYVSKIISHAILPSLSSLEVTTAHKSNILPMIAAMVIDSSPPLTKLVLRMGSQHVFGAAQHFFKSISTLTDITIEYPPPSAFCALLRAFETDKEVLPNLEHMDIRCAAIDQGIVSECASAFTGRPQLRSLRIMFDRVEGLDSLKFGGEFMQLLRQLKQGGMYVYVGTEMESVV</sequence>
<evidence type="ECO:0008006" key="4">
    <source>
        <dbReference type="Google" id="ProtNLM"/>
    </source>
</evidence>
<evidence type="ECO:0000256" key="1">
    <source>
        <dbReference type="SAM" id="MobiDB-lite"/>
    </source>
</evidence>
<protein>
    <recommendedName>
        <fullName evidence="4">F-box domain-containing protein</fullName>
    </recommendedName>
</protein>